<dbReference type="EMBL" id="JTJC03000002">
    <property type="protein sequence ID" value="NHC34955.1"/>
    <property type="molecule type" value="Genomic_DNA"/>
</dbReference>
<accession>A0A9X5E418</accession>
<keyword evidence="2" id="KW-1133">Transmembrane helix</keyword>
<proteinExistence type="predicted"/>
<dbReference type="OrthoDB" id="428429at2"/>
<reference evidence="3 4" key="1">
    <citation type="journal article" date="2015" name="Genome Announc.">
        <title>Draft Genome Sequence of the Terrestrial Cyanobacterium Scytonema millei VB511283, Isolated from Eastern India.</title>
        <authorList>
            <person name="Sen D."/>
            <person name="Chandrababunaidu M.M."/>
            <person name="Singh D."/>
            <person name="Sanghi N."/>
            <person name="Ghorai A."/>
            <person name="Mishra G.P."/>
            <person name="Madduluri M."/>
            <person name="Adhikary S.P."/>
            <person name="Tripathy S."/>
        </authorList>
    </citation>
    <scope>NUCLEOTIDE SEQUENCE [LARGE SCALE GENOMIC DNA]</scope>
    <source>
        <strain evidence="3 4">VB511283</strain>
    </source>
</reference>
<feature type="compositionally biased region" description="Polar residues" evidence="1">
    <location>
        <begin position="44"/>
        <end position="59"/>
    </location>
</feature>
<keyword evidence="2" id="KW-0812">Transmembrane</keyword>
<comment type="caution">
    <text evidence="3">The sequence shown here is derived from an EMBL/GenBank/DDBJ whole genome shotgun (WGS) entry which is preliminary data.</text>
</comment>
<evidence type="ECO:0000256" key="1">
    <source>
        <dbReference type="SAM" id="MobiDB-lite"/>
    </source>
</evidence>
<evidence type="ECO:0000313" key="4">
    <source>
        <dbReference type="Proteomes" id="UP000031532"/>
    </source>
</evidence>
<protein>
    <submittedName>
        <fullName evidence="3">Uncharacterized protein</fullName>
    </submittedName>
</protein>
<keyword evidence="2" id="KW-0472">Membrane</keyword>
<organism evidence="3 4">
    <name type="scientific">Scytonema millei VB511283</name>
    <dbReference type="NCBI Taxonomy" id="1245923"/>
    <lineage>
        <taxon>Bacteria</taxon>
        <taxon>Bacillati</taxon>
        <taxon>Cyanobacteriota</taxon>
        <taxon>Cyanophyceae</taxon>
        <taxon>Nostocales</taxon>
        <taxon>Scytonemataceae</taxon>
        <taxon>Scytonema</taxon>
    </lineage>
</organism>
<feature type="region of interest" description="Disordered" evidence="1">
    <location>
        <begin position="1"/>
        <end position="59"/>
    </location>
</feature>
<gene>
    <name evidence="3" type="ORF">QH73_0009825</name>
</gene>
<feature type="transmembrane region" description="Helical" evidence="2">
    <location>
        <begin position="80"/>
        <end position="100"/>
    </location>
</feature>
<evidence type="ECO:0000256" key="2">
    <source>
        <dbReference type="SAM" id="Phobius"/>
    </source>
</evidence>
<evidence type="ECO:0000313" key="3">
    <source>
        <dbReference type="EMBL" id="NHC34955.1"/>
    </source>
</evidence>
<name>A0A9X5E418_9CYAN</name>
<keyword evidence="4" id="KW-1185">Reference proteome</keyword>
<dbReference type="Proteomes" id="UP000031532">
    <property type="component" value="Unassembled WGS sequence"/>
</dbReference>
<sequence length="103" mass="11284">MRSPDNQTPNTENPDSPKNTAPEIDNRETARPDPASKTPPALANDTTSHINPDSKSEPITQVQADSVLTREQMPNTKFRITLSIVTLAILIFIAALYFGIINP</sequence>
<feature type="compositionally biased region" description="Polar residues" evidence="1">
    <location>
        <begin position="1"/>
        <end position="19"/>
    </location>
</feature>
<dbReference type="AlphaFoldDB" id="A0A9X5E418"/>